<keyword evidence="3" id="KW-1185">Reference proteome</keyword>
<feature type="transmembrane region" description="Helical" evidence="1">
    <location>
        <begin position="130"/>
        <end position="149"/>
    </location>
</feature>
<organism evidence="2 3">
    <name type="scientific">Ottowia oryzae</name>
    <dbReference type="NCBI Taxonomy" id="2109914"/>
    <lineage>
        <taxon>Bacteria</taxon>
        <taxon>Pseudomonadati</taxon>
        <taxon>Pseudomonadota</taxon>
        <taxon>Betaproteobacteria</taxon>
        <taxon>Burkholderiales</taxon>
        <taxon>Comamonadaceae</taxon>
        <taxon>Ottowia</taxon>
    </lineage>
</organism>
<dbReference type="OrthoDB" id="5515308at2"/>
<reference evidence="2 3" key="1">
    <citation type="submission" date="2018-03" db="EMBL/GenBank/DDBJ databases">
        <title>Genome sequencing of Ottowia sp.</title>
        <authorList>
            <person name="Kim S.-J."/>
            <person name="Heo J."/>
            <person name="Kwon S.-W."/>
        </authorList>
    </citation>
    <scope>NUCLEOTIDE SEQUENCE [LARGE SCALE GENOMIC DNA]</scope>
    <source>
        <strain evidence="2 3">KADR8-3</strain>
    </source>
</reference>
<keyword evidence="1" id="KW-1133">Transmembrane helix</keyword>
<gene>
    <name evidence="2" type="ORF">C6570_14435</name>
</gene>
<sequence>MKTLTDQLAQYATYHRDRRNIATHLVGIPMILLALQVLLSRPVLADAGVPVTPALILTAITALYYLRLDRPLGALMALLMAAGLALAWPLASQSTPLWLWSGLGLFVLGWVIQFVGHFWEGRKPAFADDLMGLVIGPLFVVAEVVFALGGRRALHDAITARAGPLRSGSTVAAQPSADTKTL</sequence>
<feature type="transmembrane region" description="Helical" evidence="1">
    <location>
        <begin position="97"/>
        <end position="118"/>
    </location>
</feature>
<protein>
    <recommendedName>
        <fullName evidence="4">DUF962 domain-containing protein</fullName>
    </recommendedName>
</protein>
<feature type="transmembrane region" description="Helical" evidence="1">
    <location>
        <begin position="47"/>
        <end position="66"/>
    </location>
</feature>
<dbReference type="Proteomes" id="UP000239709">
    <property type="component" value="Chromosome"/>
</dbReference>
<accession>A0A2S0MJY0</accession>
<dbReference type="PANTHER" id="PTHR28026:SF9">
    <property type="entry name" value="2-HYDROXY-PALMITIC ACID DIOXYGENASE MPO1"/>
    <property type="match status" value="1"/>
</dbReference>
<dbReference type="Pfam" id="PF06127">
    <property type="entry name" value="Mpo1-like"/>
    <property type="match status" value="1"/>
</dbReference>
<keyword evidence="1" id="KW-0472">Membrane</keyword>
<dbReference type="GO" id="GO:0046521">
    <property type="term" value="P:sphingoid catabolic process"/>
    <property type="evidence" value="ECO:0007669"/>
    <property type="project" value="TreeGrafter"/>
</dbReference>
<dbReference type="PANTHER" id="PTHR28026">
    <property type="entry name" value="DUF962 DOMAIN PROTEIN (AFU_ORTHOLOGUE AFUA_8G05310)"/>
    <property type="match status" value="1"/>
</dbReference>
<feature type="transmembrane region" description="Helical" evidence="1">
    <location>
        <begin position="73"/>
        <end position="91"/>
    </location>
</feature>
<evidence type="ECO:0000313" key="2">
    <source>
        <dbReference type="EMBL" id="AVO36180.1"/>
    </source>
</evidence>
<name>A0A2S0MJY0_9BURK</name>
<keyword evidence="1" id="KW-0812">Transmembrane</keyword>
<proteinExistence type="predicted"/>
<dbReference type="AlphaFoldDB" id="A0A2S0MJY0"/>
<dbReference type="KEGG" id="otk:C6570_14435"/>
<dbReference type="GO" id="GO:0016020">
    <property type="term" value="C:membrane"/>
    <property type="evidence" value="ECO:0007669"/>
    <property type="project" value="GOC"/>
</dbReference>
<evidence type="ECO:0000256" key="1">
    <source>
        <dbReference type="SAM" id="Phobius"/>
    </source>
</evidence>
<feature type="transmembrane region" description="Helical" evidence="1">
    <location>
        <begin position="21"/>
        <end position="41"/>
    </location>
</feature>
<dbReference type="RefSeq" id="WP_106704722.1">
    <property type="nucleotide sequence ID" value="NZ_CP027666.1"/>
</dbReference>
<evidence type="ECO:0000313" key="3">
    <source>
        <dbReference type="Proteomes" id="UP000239709"/>
    </source>
</evidence>
<dbReference type="InterPro" id="IPR009305">
    <property type="entry name" value="Mpo1-like"/>
</dbReference>
<dbReference type="EMBL" id="CP027666">
    <property type="protein sequence ID" value="AVO36180.1"/>
    <property type="molecule type" value="Genomic_DNA"/>
</dbReference>
<evidence type="ECO:0008006" key="4">
    <source>
        <dbReference type="Google" id="ProtNLM"/>
    </source>
</evidence>